<feature type="region of interest" description="Disordered" evidence="5">
    <location>
        <begin position="480"/>
        <end position="530"/>
    </location>
</feature>
<dbReference type="GO" id="GO:0012505">
    <property type="term" value="C:endomembrane system"/>
    <property type="evidence" value="ECO:0007669"/>
    <property type="project" value="UniProtKB-SubCell"/>
</dbReference>
<evidence type="ECO:0000313" key="9">
    <source>
        <dbReference type="Proteomes" id="UP000677913"/>
    </source>
</evidence>
<evidence type="ECO:0000259" key="7">
    <source>
        <dbReference type="SMART" id="SM00752"/>
    </source>
</evidence>
<dbReference type="PANTHER" id="PTHR39535">
    <property type="entry name" value="SPORULATION-DELAYING PROTEIN SDPB"/>
    <property type="match status" value="1"/>
</dbReference>
<dbReference type="GO" id="GO:0015035">
    <property type="term" value="F:protein-disulfide reductase activity"/>
    <property type="evidence" value="ECO:0007669"/>
    <property type="project" value="InterPro"/>
</dbReference>
<feature type="transmembrane region" description="Helical" evidence="6">
    <location>
        <begin position="149"/>
        <end position="168"/>
    </location>
</feature>
<comment type="caution">
    <text evidence="8">The sequence shown here is derived from an EMBL/GenBank/DDBJ whole genome shotgun (WGS) entry which is preliminary data.</text>
</comment>
<dbReference type="InterPro" id="IPR011020">
    <property type="entry name" value="HTTM-like"/>
</dbReference>
<keyword evidence="2 6" id="KW-0812">Transmembrane</keyword>
<evidence type="ECO:0000256" key="5">
    <source>
        <dbReference type="SAM" id="MobiDB-lite"/>
    </source>
</evidence>
<feature type="transmembrane region" description="Helical" evidence="6">
    <location>
        <begin position="213"/>
        <end position="232"/>
    </location>
</feature>
<proteinExistence type="predicted"/>
<keyword evidence="3 6" id="KW-1133">Transmembrane helix</keyword>
<evidence type="ECO:0000256" key="4">
    <source>
        <dbReference type="ARBA" id="ARBA00023136"/>
    </source>
</evidence>
<dbReference type="InterPro" id="IPR052964">
    <property type="entry name" value="Sporulation_signal_mat"/>
</dbReference>
<evidence type="ECO:0000256" key="3">
    <source>
        <dbReference type="ARBA" id="ARBA00022989"/>
    </source>
</evidence>
<dbReference type="EMBL" id="JAGSXH010000053">
    <property type="protein sequence ID" value="MBS2964551.1"/>
    <property type="molecule type" value="Genomic_DNA"/>
</dbReference>
<evidence type="ECO:0000313" key="8">
    <source>
        <dbReference type="EMBL" id="MBS2964551.1"/>
    </source>
</evidence>
<dbReference type="PANTHER" id="PTHR39535:SF2">
    <property type="entry name" value="HTTM DOMAIN-CONTAINING PROTEIN"/>
    <property type="match status" value="1"/>
</dbReference>
<dbReference type="RefSeq" id="WP_211468912.1">
    <property type="nucleotide sequence ID" value="NZ_JAGSXH010000053.1"/>
</dbReference>
<feature type="transmembrane region" description="Helical" evidence="6">
    <location>
        <begin position="299"/>
        <end position="324"/>
    </location>
</feature>
<dbReference type="Proteomes" id="UP000677913">
    <property type="component" value="Unassembled WGS sequence"/>
</dbReference>
<feature type="transmembrane region" description="Helical" evidence="6">
    <location>
        <begin position="103"/>
        <end position="134"/>
    </location>
</feature>
<evidence type="ECO:0000256" key="2">
    <source>
        <dbReference type="ARBA" id="ARBA00022692"/>
    </source>
</evidence>
<sequence>MNGAPGTAEGPLARALWWFGDRYETVTTRLVAARGLAVLRIGYGAVWVLFLLREWGERDAAWGPDSAWSPALDRAYAANRGWPGPMSAWFTAVAGLTRTQFDLFYLAAIALGAAFALGWRTRVVSVLFAAIVVALENRSPLITDGGDNVLTLMSIYLAFTACGTHWSLDARRKAAKARRHAPAQHEAEAGDVPGWRAELAEARRRVLTVAHNGAALVIAAQVCVVYGTAGLLKVQGSMWQDGSALGYVLRLNWFHPWPGLSAWLAGHAIALTVAGYVTVFVQAGFPFIVFSPRLKYPALAVLVVMHVSIAILLGLPFFSAIMLIGDAVFLPDRFWAAAGRLLAAPAYARRMSAATAAPAETVRPTLVFDGDCGFCTASVHVLERWCRPEVRFVPWQRLDLAAHRLTREQVTTSVQWLPVTADAPIRSGAAAVARVLLRSRRPWRPLGALMLMPPISWLAAAAYKVISANRYRLPGSTPACAVGPDTQSPRGGDVPPASLSAQRLGDLGGGAHDAGTGAGRVELAERDHTD</sequence>
<dbReference type="Pfam" id="PF04134">
    <property type="entry name" value="DCC1-like"/>
    <property type="match status" value="1"/>
</dbReference>
<organism evidence="8 9">
    <name type="scientific">Actinocrinis puniceicyclus</name>
    <dbReference type="NCBI Taxonomy" id="977794"/>
    <lineage>
        <taxon>Bacteria</taxon>
        <taxon>Bacillati</taxon>
        <taxon>Actinomycetota</taxon>
        <taxon>Actinomycetes</taxon>
        <taxon>Catenulisporales</taxon>
        <taxon>Actinospicaceae</taxon>
        <taxon>Actinocrinis</taxon>
    </lineage>
</organism>
<dbReference type="SMART" id="SM00752">
    <property type="entry name" value="HTTM"/>
    <property type="match status" value="1"/>
</dbReference>
<name>A0A8J8BDV3_9ACTN</name>
<evidence type="ECO:0000256" key="1">
    <source>
        <dbReference type="ARBA" id="ARBA00004127"/>
    </source>
</evidence>
<comment type="subcellular location">
    <subcellularLocation>
        <location evidence="1">Endomembrane system</location>
        <topology evidence="1">Multi-pass membrane protein</topology>
    </subcellularLocation>
</comment>
<feature type="compositionally biased region" description="Gly residues" evidence="5">
    <location>
        <begin position="506"/>
        <end position="518"/>
    </location>
</feature>
<evidence type="ECO:0000256" key="6">
    <source>
        <dbReference type="SAM" id="Phobius"/>
    </source>
</evidence>
<protein>
    <submittedName>
        <fullName evidence="8">DUF393 domain-containing protein</fullName>
    </submittedName>
</protein>
<dbReference type="InterPro" id="IPR007263">
    <property type="entry name" value="DCC1-like"/>
</dbReference>
<feature type="domain" description="HTTM-like" evidence="7">
    <location>
        <begin position="28"/>
        <end position="334"/>
    </location>
</feature>
<gene>
    <name evidence="8" type="ORF">KGA66_15960</name>
</gene>
<feature type="transmembrane region" description="Helical" evidence="6">
    <location>
        <begin position="31"/>
        <end position="52"/>
    </location>
</feature>
<accession>A0A8J8BDV3</accession>
<dbReference type="AlphaFoldDB" id="A0A8J8BDV3"/>
<feature type="transmembrane region" description="Helical" evidence="6">
    <location>
        <begin position="260"/>
        <end position="287"/>
    </location>
</feature>
<keyword evidence="9" id="KW-1185">Reference proteome</keyword>
<keyword evidence="4 6" id="KW-0472">Membrane</keyword>
<reference evidence="8" key="1">
    <citation type="submission" date="2021-04" db="EMBL/GenBank/DDBJ databases">
        <title>Genome based classification of Actinospica acidithermotolerans sp. nov., an actinobacterium isolated from an Indonesian hot spring.</title>
        <authorList>
            <person name="Kusuma A.B."/>
            <person name="Putra K.E."/>
            <person name="Nafisah S."/>
            <person name="Loh J."/>
            <person name="Nouioui I."/>
            <person name="Goodfellow M."/>
        </authorList>
    </citation>
    <scope>NUCLEOTIDE SEQUENCE</scope>
    <source>
        <strain evidence="8">DSM 45618</strain>
    </source>
</reference>